<name>A0ABW2UF84_9RHOB</name>
<keyword evidence="3" id="KW-1185">Reference proteome</keyword>
<feature type="chain" id="PRO_5047226324" evidence="1">
    <location>
        <begin position="27"/>
        <end position="152"/>
    </location>
</feature>
<keyword evidence="1" id="KW-0732">Signal</keyword>
<dbReference type="EMBL" id="JBHTFQ010000002">
    <property type="protein sequence ID" value="MFC7703337.1"/>
    <property type="molecule type" value="Genomic_DNA"/>
</dbReference>
<dbReference type="Proteomes" id="UP001596516">
    <property type="component" value="Unassembled WGS sequence"/>
</dbReference>
<sequence>MTRFRFAIFVLAVVLPLILPAGGAEAKDRSVHAPGGIALAGYDPVAYFSEGRAVRGEPAHALRFRGAVWHFTSSGNLSAFEADPMSYFPQFGGYCVWALAQGEAVPGNPEYWTILSGRLYLSADPAARARLRDAPGDVIARAAAHWPPGRRP</sequence>
<proteinExistence type="predicted"/>
<reference evidence="3" key="1">
    <citation type="journal article" date="2019" name="Int. J. Syst. Evol. Microbiol.">
        <title>The Global Catalogue of Microorganisms (GCM) 10K type strain sequencing project: providing services to taxonomists for standard genome sequencing and annotation.</title>
        <authorList>
            <consortium name="The Broad Institute Genomics Platform"/>
            <consortium name="The Broad Institute Genome Sequencing Center for Infectious Disease"/>
            <person name="Wu L."/>
            <person name="Ma J."/>
        </authorList>
    </citation>
    <scope>NUCLEOTIDE SEQUENCE [LARGE SCALE GENOMIC DNA]</scope>
    <source>
        <strain evidence="3">CGMCC 1.12750</strain>
    </source>
</reference>
<evidence type="ECO:0000256" key="1">
    <source>
        <dbReference type="SAM" id="SignalP"/>
    </source>
</evidence>
<organism evidence="2 3">
    <name type="scientific">Plastorhodobacter daqingensis</name>
    <dbReference type="NCBI Taxonomy" id="1387281"/>
    <lineage>
        <taxon>Bacteria</taxon>
        <taxon>Pseudomonadati</taxon>
        <taxon>Pseudomonadota</taxon>
        <taxon>Alphaproteobacteria</taxon>
        <taxon>Rhodobacterales</taxon>
        <taxon>Paracoccaceae</taxon>
        <taxon>Plastorhodobacter</taxon>
    </lineage>
</organism>
<dbReference type="RefSeq" id="WP_377399452.1">
    <property type="nucleotide sequence ID" value="NZ_JBHTFQ010000002.1"/>
</dbReference>
<gene>
    <name evidence="2" type="ORF">ACFQXB_03910</name>
</gene>
<evidence type="ECO:0000313" key="3">
    <source>
        <dbReference type="Proteomes" id="UP001596516"/>
    </source>
</evidence>
<evidence type="ECO:0000313" key="2">
    <source>
        <dbReference type="EMBL" id="MFC7703337.1"/>
    </source>
</evidence>
<feature type="signal peptide" evidence="1">
    <location>
        <begin position="1"/>
        <end position="26"/>
    </location>
</feature>
<accession>A0ABW2UF84</accession>
<protein>
    <submittedName>
        <fullName evidence="2">YHS domain-containing (Seleno)protein</fullName>
    </submittedName>
</protein>
<comment type="caution">
    <text evidence="2">The sequence shown here is derived from an EMBL/GenBank/DDBJ whole genome shotgun (WGS) entry which is preliminary data.</text>
</comment>
<dbReference type="NCBIfam" id="NF041384">
    <property type="entry name" value="YHS_seleno_dom"/>
    <property type="match status" value="1"/>
</dbReference>